<comment type="caution">
    <text evidence="1">The sequence shown here is derived from an EMBL/GenBank/DDBJ whole genome shotgun (WGS) entry which is preliminary data.</text>
</comment>
<evidence type="ECO:0000313" key="1">
    <source>
        <dbReference type="EMBL" id="EMJ5132388.1"/>
    </source>
</evidence>
<reference evidence="1" key="1">
    <citation type="submission" date="2024-02" db="EMBL/GenBank/DDBJ databases">
        <authorList>
            <consortium name="Clinical and Environmental Microbiology Branch: Whole genome sequencing antimicrobial resistance pathogens in the healthcare setting"/>
        </authorList>
    </citation>
    <scope>NUCLEOTIDE SEQUENCE</scope>
    <source>
        <strain evidence="1">2021GO-0154</strain>
    </source>
</reference>
<proteinExistence type="predicted"/>
<sequence>MITKTFEAIKSAEIINAVSHLSSFTTKQVVALSAVKQSITVALFKKMNKVGAISVIGKKRGGIYEYKLAKNALNIIKEKFNELQVTLANDNSIYDFKC</sequence>
<protein>
    <submittedName>
        <fullName evidence="1">Uncharacterized protein</fullName>
    </submittedName>
</protein>
<organism evidence="1">
    <name type="scientific">Providencia stuartii</name>
    <dbReference type="NCBI Taxonomy" id="588"/>
    <lineage>
        <taxon>Bacteria</taxon>
        <taxon>Pseudomonadati</taxon>
        <taxon>Pseudomonadota</taxon>
        <taxon>Gammaproteobacteria</taxon>
        <taxon>Enterobacterales</taxon>
        <taxon>Morganellaceae</taxon>
        <taxon>Providencia</taxon>
    </lineage>
</organism>
<accession>A0AAI9D8A4</accession>
<dbReference type="EMBL" id="ABMABF030000001">
    <property type="protein sequence ID" value="EMJ5132388.1"/>
    <property type="molecule type" value="Genomic_DNA"/>
</dbReference>
<name>A0AAI9D8A4_PROST</name>
<gene>
    <name evidence="1" type="ORF">RG298_000051</name>
</gene>
<dbReference type="AlphaFoldDB" id="A0AAI9D8A4"/>